<keyword evidence="1" id="KW-0812">Transmembrane</keyword>
<name>A0A147INE7_9SPHN</name>
<evidence type="ECO:0000313" key="3">
    <source>
        <dbReference type="Proteomes" id="UP000073923"/>
    </source>
</evidence>
<feature type="transmembrane region" description="Helical" evidence="1">
    <location>
        <begin position="92"/>
        <end position="115"/>
    </location>
</feature>
<evidence type="ECO:0000256" key="1">
    <source>
        <dbReference type="SAM" id="Phobius"/>
    </source>
</evidence>
<dbReference type="AlphaFoldDB" id="A0A147INE7"/>
<dbReference type="EMBL" id="LDTF01000082">
    <property type="protein sequence ID" value="KTT96593.1"/>
    <property type="molecule type" value="Genomic_DNA"/>
</dbReference>
<reference evidence="2 3" key="1">
    <citation type="journal article" date="2016" name="Front. Microbiol.">
        <title>Genomic Resource of Rice Seed Associated Bacteria.</title>
        <authorList>
            <person name="Midha S."/>
            <person name="Bansal K."/>
            <person name="Sharma S."/>
            <person name="Kumar N."/>
            <person name="Patil P.P."/>
            <person name="Chaudhry V."/>
            <person name="Patil P.B."/>
        </authorList>
    </citation>
    <scope>NUCLEOTIDE SEQUENCE [LARGE SCALE GENOMIC DNA]</scope>
    <source>
        <strain evidence="2 3">NS355</strain>
    </source>
</reference>
<protein>
    <submittedName>
        <fullName evidence="2">Uncharacterized protein</fullName>
    </submittedName>
</protein>
<evidence type="ECO:0000313" key="2">
    <source>
        <dbReference type="EMBL" id="KTT96593.1"/>
    </source>
</evidence>
<keyword evidence="1" id="KW-0472">Membrane</keyword>
<feature type="transmembrane region" description="Helical" evidence="1">
    <location>
        <begin position="56"/>
        <end position="80"/>
    </location>
</feature>
<keyword evidence="1" id="KW-1133">Transmembrane helix</keyword>
<dbReference type="PATRIC" id="fig|172044.3.peg.3177"/>
<proteinExistence type="predicted"/>
<gene>
    <name evidence="2" type="ORF">NS355_13970</name>
</gene>
<sequence>MIHVILYTGLALFALIWVGNELCRGIFSLTGLKDSIAHLPTPVHSAGRWIGALERLILAVGIVAQSWEILAAVIALKTVARFKDMDERAFAEYFLVGSLFSIFWTMLVTSTWLAYDHRVGGDVRHHAEQWMGIEAKKD</sequence>
<dbReference type="RefSeq" id="WP_058746261.1">
    <property type="nucleotide sequence ID" value="NZ_LDTF01000082.1"/>
</dbReference>
<organism evidence="2 3">
    <name type="scientific">Sphingomonas yabuuchiae</name>
    <dbReference type="NCBI Taxonomy" id="172044"/>
    <lineage>
        <taxon>Bacteria</taxon>
        <taxon>Pseudomonadati</taxon>
        <taxon>Pseudomonadota</taxon>
        <taxon>Alphaproteobacteria</taxon>
        <taxon>Sphingomonadales</taxon>
        <taxon>Sphingomonadaceae</taxon>
        <taxon>Sphingomonas</taxon>
    </lineage>
</organism>
<dbReference type="Proteomes" id="UP000073923">
    <property type="component" value="Unassembled WGS sequence"/>
</dbReference>
<accession>A0A147INE7</accession>
<comment type="caution">
    <text evidence="2">The sequence shown here is derived from an EMBL/GenBank/DDBJ whole genome shotgun (WGS) entry which is preliminary data.</text>
</comment>
<dbReference type="OrthoDB" id="8536716at2"/>